<dbReference type="SMART" id="SM00631">
    <property type="entry name" value="Zn_pept"/>
    <property type="match status" value="1"/>
</dbReference>
<dbReference type="InterPro" id="IPR028974">
    <property type="entry name" value="TSP_type-3_rpt"/>
</dbReference>
<evidence type="ECO:0000259" key="10">
    <source>
        <dbReference type="PROSITE" id="PS52035"/>
    </source>
</evidence>
<evidence type="ECO:0000256" key="6">
    <source>
        <dbReference type="ARBA" id="ARBA00022833"/>
    </source>
</evidence>
<dbReference type="Pfam" id="PF00246">
    <property type="entry name" value="Peptidase_M14"/>
    <property type="match status" value="1"/>
</dbReference>
<dbReference type="PANTHER" id="PTHR11705">
    <property type="entry name" value="PROTEASE FAMILY M14 CARBOXYPEPTIDASE A,B"/>
    <property type="match status" value="1"/>
</dbReference>
<dbReference type="PROSITE" id="PS52035">
    <property type="entry name" value="PEPTIDASE_M14"/>
    <property type="match status" value="1"/>
</dbReference>
<dbReference type="PANTHER" id="PTHR11705:SF143">
    <property type="entry name" value="SLL0236 PROTEIN"/>
    <property type="match status" value="1"/>
</dbReference>
<evidence type="ECO:0000256" key="8">
    <source>
        <dbReference type="PROSITE-ProRule" id="PRU01379"/>
    </source>
</evidence>
<dbReference type="PROSITE" id="PS00132">
    <property type="entry name" value="CARBOXYPEPT_ZN_1"/>
    <property type="match status" value="1"/>
</dbReference>
<evidence type="ECO:0000256" key="2">
    <source>
        <dbReference type="ARBA" id="ARBA00005988"/>
    </source>
</evidence>
<accession>A0ABU1VT39</accession>
<evidence type="ECO:0000313" key="12">
    <source>
        <dbReference type="Proteomes" id="UP001267878"/>
    </source>
</evidence>
<evidence type="ECO:0000256" key="1">
    <source>
        <dbReference type="ARBA" id="ARBA00001947"/>
    </source>
</evidence>
<evidence type="ECO:0000313" key="11">
    <source>
        <dbReference type="EMBL" id="MDR7100505.1"/>
    </source>
</evidence>
<gene>
    <name evidence="11" type="ORF">J2X04_002886</name>
</gene>
<feature type="domain" description="Peptidase M14" evidence="10">
    <location>
        <begin position="273"/>
        <end position="619"/>
    </location>
</feature>
<feature type="active site" description="Proton donor/acceptor" evidence="8">
    <location>
        <position position="589"/>
    </location>
</feature>
<keyword evidence="6" id="KW-0862">Zinc</keyword>
<sequence>MSTREGPAPRHGIQAVLPVFLLILLLCTSACARFPAKPAGSAWAAVTTDAHRAFTPGADRDGDGIGDEREQSLRSNPDARDSDGDGFDDGYEDRLAPFGFDLVRADADRDRDGLTDAREAQLHLDAGKADSDGDGWSDFDEVFNSGFGFDPATPTADADFDGLADPLELRLGSSPAKVDSNGDGVSDFQAYSADQPPNGPPLTGGLDELIATPYSPAMDAALQGMRKGARFPDALAAELPYPIVTAALAAQELQPSAALMQRALANPRHSPPVYPPYLEVEQALFALAQQYDGSPGADIARLFYWTGQTQDNCNQETRPGRKIYAMKISANPGANDPEPEVAFLGVHHAREMISGVATVHLLRTLADGYAANKPQIRKLVDTREVWVIPVVNPNGYDRAAIDNIAWRKNTRWEKGQMKFCGVDINRNYAFDHVTNFPAAQRAQLPSVGNTGVNADGSLNIESETYPGKAAFSEVESQAVRGLASSQFLSRKKEVDGLVCSLSWHAFSGLVMHPLAHAPIAPDIGVEPADVGVLDALTQALATATGYRDLQDDFPTTPNVDGCGLGGYHSYGDASDWLYKNYRTRALSIEAYNATERGGCPVQNSWNYNFGPLDAAKRDAVADNNVQAALALLRDCTAP</sequence>
<dbReference type="RefSeq" id="WP_310055338.1">
    <property type="nucleotide sequence ID" value="NZ_JAVDVW010000002.1"/>
</dbReference>
<dbReference type="Proteomes" id="UP001267878">
    <property type="component" value="Unassembled WGS sequence"/>
</dbReference>
<comment type="cofactor">
    <cofactor evidence="1">
        <name>Zn(2+)</name>
        <dbReference type="ChEBI" id="CHEBI:29105"/>
    </cofactor>
</comment>
<keyword evidence="4" id="KW-0479">Metal-binding</keyword>
<keyword evidence="7" id="KW-0482">Metalloprotease</keyword>
<dbReference type="EMBL" id="JAVDVW010000002">
    <property type="protein sequence ID" value="MDR7100505.1"/>
    <property type="molecule type" value="Genomic_DNA"/>
</dbReference>
<evidence type="ECO:0000256" key="7">
    <source>
        <dbReference type="ARBA" id="ARBA00023049"/>
    </source>
</evidence>
<evidence type="ECO:0000256" key="9">
    <source>
        <dbReference type="SAM" id="MobiDB-lite"/>
    </source>
</evidence>
<dbReference type="InterPro" id="IPR057246">
    <property type="entry name" value="CARBOXYPEPT_ZN_1"/>
</dbReference>
<dbReference type="SUPFAM" id="SSF103647">
    <property type="entry name" value="TSP type-3 repeat"/>
    <property type="match status" value="1"/>
</dbReference>
<organism evidence="11 12">
    <name type="scientific">Agrilutibacter niabensis</name>
    <dbReference type="NCBI Taxonomy" id="380628"/>
    <lineage>
        <taxon>Bacteria</taxon>
        <taxon>Pseudomonadati</taxon>
        <taxon>Pseudomonadota</taxon>
        <taxon>Gammaproteobacteria</taxon>
        <taxon>Lysobacterales</taxon>
        <taxon>Lysobacteraceae</taxon>
        <taxon>Agrilutibacter</taxon>
    </lineage>
</organism>
<feature type="compositionally biased region" description="Basic and acidic residues" evidence="9">
    <location>
        <begin position="58"/>
        <end position="83"/>
    </location>
</feature>
<reference evidence="11 12" key="1">
    <citation type="submission" date="2023-07" db="EMBL/GenBank/DDBJ databases">
        <title>Sorghum-associated microbial communities from plants grown in Nebraska, USA.</title>
        <authorList>
            <person name="Schachtman D."/>
        </authorList>
    </citation>
    <scope>NUCLEOTIDE SEQUENCE [LARGE SCALE GENOMIC DNA]</scope>
    <source>
        <strain evidence="11 12">BE187</strain>
    </source>
</reference>
<evidence type="ECO:0000256" key="5">
    <source>
        <dbReference type="ARBA" id="ARBA00022801"/>
    </source>
</evidence>
<name>A0ABU1VT39_9GAMM</name>
<dbReference type="InterPro" id="IPR000834">
    <property type="entry name" value="Peptidase_M14"/>
</dbReference>
<evidence type="ECO:0000256" key="3">
    <source>
        <dbReference type="ARBA" id="ARBA00022670"/>
    </source>
</evidence>
<keyword evidence="12" id="KW-1185">Reference proteome</keyword>
<dbReference type="SUPFAM" id="SSF53187">
    <property type="entry name" value="Zn-dependent exopeptidases"/>
    <property type="match status" value="1"/>
</dbReference>
<keyword evidence="3" id="KW-0645">Protease</keyword>
<evidence type="ECO:0000256" key="4">
    <source>
        <dbReference type="ARBA" id="ARBA00022723"/>
    </source>
</evidence>
<comment type="caution">
    <text evidence="11">The sequence shown here is derived from an EMBL/GenBank/DDBJ whole genome shotgun (WGS) entry which is preliminary data.</text>
</comment>
<dbReference type="Gene3D" id="3.40.630.10">
    <property type="entry name" value="Zn peptidases"/>
    <property type="match status" value="1"/>
</dbReference>
<protein>
    <recommendedName>
        <fullName evidence="10">Peptidase M14 domain-containing protein</fullName>
    </recommendedName>
</protein>
<comment type="similarity">
    <text evidence="2 8">Belongs to the peptidase M14 family.</text>
</comment>
<feature type="region of interest" description="Disordered" evidence="9">
    <location>
        <begin position="54"/>
        <end position="88"/>
    </location>
</feature>
<keyword evidence="5" id="KW-0378">Hydrolase</keyword>
<proteinExistence type="inferred from homology"/>